<comment type="similarity">
    <text evidence="1">Belongs to the SufE family.</text>
</comment>
<proteinExistence type="inferred from homology"/>
<dbReference type="PANTHER" id="PTHR43597">
    <property type="entry name" value="SULFUR ACCEPTOR PROTEIN CSDE"/>
    <property type="match status" value="1"/>
</dbReference>
<feature type="domain" description="Fe-S metabolism associated" evidence="2">
    <location>
        <begin position="13"/>
        <end position="131"/>
    </location>
</feature>
<dbReference type="PANTHER" id="PTHR43597:SF5">
    <property type="entry name" value="SUFE-LIKE PROTEIN 2, CHLOROPLASTIC"/>
    <property type="match status" value="1"/>
</dbReference>
<name>A0ABU3BTK0_9BACT</name>
<dbReference type="Gene3D" id="3.90.1010.10">
    <property type="match status" value="1"/>
</dbReference>
<dbReference type="InterPro" id="IPR003808">
    <property type="entry name" value="Fe-S_metab-assoc_dom"/>
</dbReference>
<keyword evidence="4" id="KW-1185">Reference proteome</keyword>
<dbReference type="SUPFAM" id="SSF82649">
    <property type="entry name" value="SufE/NifU"/>
    <property type="match status" value="1"/>
</dbReference>
<gene>
    <name evidence="3" type="ORF">RM540_12760</name>
</gene>
<organism evidence="3 4">
    <name type="scientific">Rubrivirga litoralis</name>
    <dbReference type="NCBI Taxonomy" id="3075598"/>
    <lineage>
        <taxon>Bacteria</taxon>
        <taxon>Pseudomonadati</taxon>
        <taxon>Rhodothermota</taxon>
        <taxon>Rhodothermia</taxon>
        <taxon>Rhodothermales</taxon>
        <taxon>Rubricoccaceae</taxon>
        <taxon>Rubrivirga</taxon>
    </lineage>
</organism>
<evidence type="ECO:0000313" key="3">
    <source>
        <dbReference type="EMBL" id="MDT0632624.1"/>
    </source>
</evidence>
<evidence type="ECO:0000313" key="4">
    <source>
        <dbReference type="Proteomes" id="UP001267426"/>
    </source>
</evidence>
<evidence type="ECO:0000256" key="1">
    <source>
        <dbReference type="ARBA" id="ARBA00010282"/>
    </source>
</evidence>
<sequence>MTETDRRQQEIVDEFALVVDWMLRSQQVIEHGERVPPLPDAEKTDDRLVRGCQSTVWLRTWTEDGAFRVRADSESALARGVASLLVGVFDGVVPAEAAAADLWFPREIGLTEHISSNRANGLDTMIRAIRAAARPAA</sequence>
<dbReference type="RefSeq" id="WP_311664687.1">
    <property type="nucleotide sequence ID" value="NZ_JAVRHT010000033.1"/>
</dbReference>
<dbReference type="Pfam" id="PF02657">
    <property type="entry name" value="SufE"/>
    <property type="match status" value="1"/>
</dbReference>
<accession>A0ABU3BTK0</accession>
<evidence type="ECO:0000259" key="2">
    <source>
        <dbReference type="Pfam" id="PF02657"/>
    </source>
</evidence>
<comment type="caution">
    <text evidence="3">The sequence shown here is derived from an EMBL/GenBank/DDBJ whole genome shotgun (WGS) entry which is preliminary data.</text>
</comment>
<dbReference type="Proteomes" id="UP001267426">
    <property type="component" value="Unassembled WGS sequence"/>
</dbReference>
<dbReference type="EMBL" id="JAVRHT010000033">
    <property type="protein sequence ID" value="MDT0632624.1"/>
    <property type="molecule type" value="Genomic_DNA"/>
</dbReference>
<protein>
    <submittedName>
        <fullName evidence="3">SufE family protein</fullName>
    </submittedName>
</protein>
<reference evidence="3 4" key="1">
    <citation type="submission" date="2023-09" db="EMBL/GenBank/DDBJ databases">
        <authorList>
            <person name="Rey-Velasco X."/>
        </authorList>
    </citation>
    <scope>NUCLEOTIDE SEQUENCE [LARGE SCALE GENOMIC DNA]</scope>
    <source>
        <strain evidence="3 4">F394</strain>
    </source>
</reference>